<evidence type="ECO:0000313" key="1">
    <source>
        <dbReference type="EMBL" id="KKK64972.1"/>
    </source>
</evidence>
<dbReference type="InterPro" id="IPR035198">
    <property type="entry name" value="SU10_MCP"/>
</dbReference>
<accession>A0A0F8X790</accession>
<gene>
    <name evidence="1" type="ORF">LCGC14_2978830</name>
</gene>
<comment type="caution">
    <text evidence="1">The sequence shown here is derived from an EMBL/GenBank/DDBJ whole genome shotgun (WGS) entry which is preliminary data.</text>
</comment>
<reference evidence="1" key="1">
    <citation type="journal article" date="2015" name="Nature">
        <title>Complex archaea that bridge the gap between prokaryotes and eukaryotes.</title>
        <authorList>
            <person name="Spang A."/>
            <person name="Saw J.H."/>
            <person name="Jorgensen S.L."/>
            <person name="Zaremba-Niedzwiedzka K."/>
            <person name="Martijn J."/>
            <person name="Lind A.E."/>
            <person name="van Eijk R."/>
            <person name="Schleper C."/>
            <person name="Guy L."/>
            <person name="Ettema T.J."/>
        </authorList>
    </citation>
    <scope>NUCLEOTIDE SEQUENCE</scope>
</reference>
<dbReference type="EMBL" id="LAZR01060781">
    <property type="protein sequence ID" value="KKK64972.1"/>
    <property type="molecule type" value="Genomic_DNA"/>
</dbReference>
<sequence length="313" mass="34549">MTIQGLRTTADFNSYRERPENWRMGILWLEPNGDAPLYALSSLMTSEKTDDPVFHWFDEEVAHYRVALDANISTTGQTAITVASGALHFKPGDVIYVEESAEHLMVTTDPTSDTALTVSRGFAGTTAATVTYASAGVNPNLLLMGSAYEEGSDAPEGRSVDATERDNYCQIFRNTFEITNTARATTYRTGDAAKNDRKRCLHRHSVNIEMAFLLSEKSSALFNGKPRRTTDGIVTQIPADNVFTPASGNLKMSVWEGYLMEIFRYGSNEKFVLAGNQAVLGLQQMARLNAAYQLEQGQSEYGMKILNFTSPFG</sequence>
<dbReference type="AlphaFoldDB" id="A0A0F8X790"/>
<organism evidence="1">
    <name type="scientific">marine sediment metagenome</name>
    <dbReference type="NCBI Taxonomy" id="412755"/>
    <lineage>
        <taxon>unclassified sequences</taxon>
        <taxon>metagenomes</taxon>
        <taxon>ecological metagenomes</taxon>
    </lineage>
</organism>
<feature type="non-terminal residue" evidence="1">
    <location>
        <position position="313"/>
    </location>
</feature>
<name>A0A0F8X790_9ZZZZ</name>
<protein>
    <submittedName>
        <fullName evidence="1">Uncharacterized protein</fullName>
    </submittedName>
</protein>
<dbReference type="Pfam" id="PF17236">
    <property type="entry name" value="SU10_MCP"/>
    <property type="match status" value="1"/>
</dbReference>
<proteinExistence type="predicted"/>